<organism evidence="1">
    <name type="scientific">Opuntia streptacantha</name>
    <name type="common">Prickly pear cactus</name>
    <name type="synonym">Opuntia cardona</name>
    <dbReference type="NCBI Taxonomy" id="393608"/>
    <lineage>
        <taxon>Eukaryota</taxon>
        <taxon>Viridiplantae</taxon>
        <taxon>Streptophyta</taxon>
        <taxon>Embryophyta</taxon>
        <taxon>Tracheophyta</taxon>
        <taxon>Spermatophyta</taxon>
        <taxon>Magnoliopsida</taxon>
        <taxon>eudicotyledons</taxon>
        <taxon>Gunneridae</taxon>
        <taxon>Pentapetalae</taxon>
        <taxon>Caryophyllales</taxon>
        <taxon>Cactineae</taxon>
        <taxon>Cactaceae</taxon>
        <taxon>Opuntioideae</taxon>
        <taxon>Opuntia</taxon>
    </lineage>
</organism>
<evidence type="ECO:0000313" key="1">
    <source>
        <dbReference type="EMBL" id="MBA4646416.1"/>
    </source>
</evidence>
<accession>A0A7C8ZM94</accession>
<reference evidence="1" key="2">
    <citation type="submission" date="2020-07" db="EMBL/GenBank/DDBJ databases">
        <authorList>
            <person name="Vera ALvarez R."/>
            <person name="Arias-Moreno D.M."/>
            <person name="Jimenez-Jacinto V."/>
            <person name="Jimenez-Bremont J.F."/>
            <person name="Swaminathan K."/>
            <person name="Moose S.P."/>
            <person name="Guerrero-Gonzalez M.L."/>
            <person name="Marino-Ramirez L."/>
            <person name="Landsman D."/>
            <person name="Rodriguez-Kessler M."/>
            <person name="Delgado-Sanchez P."/>
        </authorList>
    </citation>
    <scope>NUCLEOTIDE SEQUENCE</scope>
    <source>
        <tissue evidence="1">Cladode</tissue>
    </source>
</reference>
<name>A0A7C8ZM94_OPUST</name>
<reference evidence="1" key="1">
    <citation type="journal article" date="2013" name="J. Plant Res.">
        <title>Effect of fungi and light on seed germination of three Opuntia species from semiarid lands of central Mexico.</title>
        <authorList>
            <person name="Delgado-Sanchez P."/>
            <person name="Jimenez-Bremont J.F."/>
            <person name="Guerrero-Gonzalez Mde L."/>
            <person name="Flores J."/>
        </authorList>
    </citation>
    <scope>NUCLEOTIDE SEQUENCE</scope>
    <source>
        <tissue evidence="1">Cladode</tissue>
    </source>
</reference>
<proteinExistence type="predicted"/>
<sequence length="105" mass="11415">MLGLPADCSLLERRNQETLIHSISHSLSFSNLLLQSLSLSLCPPRLSVCDGSNTITLLPGVLRPVVNHQHRPPLLNSEMEDESQSETVGTSTPAVVVYQLCMACC</sequence>
<protein>
    <submittedName>
        <fullName evidence="1">Uncharacterized protein</fullName>
    </submittedName>
</protein>
<dbReference type="EMBL" id="GISG01146110">
    <property type="protein sequence ID" value="MBA4646416.1"/>
    <property type="molecule type" value="Transcribed_RNA"/>
</dbReference>
<dbReference type="AlphaFoldDB" id="A0A7C8ZM94"/>